<reference evidence="6" key="2">
    <citation type="submission" date="2022-07" db="EMBL/GenBank/DDBJ databases">
        <authorList>
            <person name="Goncalves M.F.M."/>
            <person name="Hilario S."/>
            <person name="Van De Peer Y."/>
            <person name="Esteves A.C."/>
            <person name="Alves A."/>
        </authorList>
    </citation>
    <scope>NUCLEOTIDE SEQUENCE</scope>
    <source>
        <strain evidence="6">MUM 19.33</strain>
    </source>
</reference>
<dbReference type="InterPro" id="IPR029058">
    <property type="entry name" value="AB_hydrolase_fold"/>
</dbReference>
<dbReference type="PANTHER" id="PTHR46118">
    <property type="entry name" value="PROTEIN ABHD11"/>
    <property type="match status" value="1"/>
</dbReference>
<dbReference type="FunFam" id="3.40.50.1820:FF:000039">
    <property type="entry name" value="Esterase ybfF"/>
    <property type="match status" value="1"/>
</dbReference>
<feature type="domain" description="AB hydrolase-1" evidence="4">
    <location>
        <begin position="268"/>
        <end position="504"/>
    </location>
</feature>
<feature type="domain" description="Phosphoadenosine phosphosulphate reductase" evidence="5">
    <location>
        <begin position="157"/>
        <end position="222"/>
    </location>
</feature>
<dbReference type="InterPro" id="IPR002500">
    <property type="entry name" value="PAPS_reduct_dom"/>
</dbReference>
<protein>
    <recommendedName>
        <fullName evidence="8">AB hydrolase-1 domain-containing protein</fullName>
    </recommendedName>
</protein>
<dbReference type="OrthoDB" id="8119704at2759"/>
<keyword evidence="7" id="KW-1185">Reference proteome</keyword>
<dbReference type="InterPro" id="IPR014729">
    <property type="entry name" value="Rossmann-like_a/b/a_fold"/>
</dbReference>
<dbReference type="PANTHER" id="PTHR46118:SF4">
    <property type="entry name" value="PROTEIN ABHD11"/>
    <property type="match status" value="1"/>
</dbReference>
<dbReference type="EMBL" id="JAGIXG020000023">
    <property type="protein sequence ID" value="KAI6781268.1"/>
    <property type="molecule type" value="Genomic_DNA"/>
</dbReference>
<dbReference type="SUPFAM" id="SSF53474">
    <property type="entry name" value="alpha/beta-Hydrolases"/>
    <property type="match status" value="1"/>
</dbReference>
<reference evidence="6" key="1">
    <citation type="journal article" date="2021" name="J Fungi (Basel)">
        <title>Genomic and Metabolomic Analyses of the Marine Fungus Emericellopsis cladophorae: Insights into Saltwater Adaptability Mechanisms and Its Biosynthetic Potential.</title>
        <authorList>
            <person name="Goncalves M.F.M."/>
            <person name="Hilario S."/>
            <person name="Van de Peer Y."/>
            <person name="Esteves A.C."/>
            <person name="Alves A."/>
        </authorList>
    </citation>
    <scope>NUCLEOTIDE SEQUENCE</scope>
    <source>
        <strain evidence="6">MUM 19.33</strain>
    </source>
</reference>
<dbReference type="PRINTS" id="PR00111">
    <property type="entry name" value="ABHYDROLASE"/>
</dbReference>
<evidence type="ECO:0000256" key="3">
    <source>
        <dbReference type="SAM" id="MobiDB-lite"/>
    </source>
</evidence>
<dbReference type="Gene3D" id="3.40.50.1820">
    <property type="entry name" value="alpha/beta hydrolase"/>
    <property type="match status" value="1"/>
</dbReference>
<feature type="region of interest" description="Disordered" evidence="3">
    <location>
        <begin position="1"/>
        <end position="27"/>
    </location>
</feature>
<comment type="caution">
    <text evidence="6">The sequence shown here is derived from an EMBL/GenBank/DDBJ whole genome shotgun (WGS) entry which is preliminary data.</text>
</comment>
<proteinExistence type="inferred from homology"/>
<name>A0A9P9Y152_9HYPO</name>
<evidence type="ECO:0000256" key="1">
    <source>
        <dbReference type="ARBA" id="ARBA00008645"/>
    </source>
</evidence>
<evidence type="ECO:0000256" key="2">
    <source>
        <dbReference type="ARBA" id="ARBA00022801"/>
    </source>
</evidence>
<dbReference type="Gene3D" id="3.40.50.620">
    <property type="entry name" value="HUPs"/>
    <property type="match status" value="1"/>
</dbReference>
<evidence type="ECO:0000259" key="5">
    <source>
        <dbReference type="Pfam" id="PF01507"/>
    </source>
</evidence>
<dbReference type="Proteomes" id="UP001055219">
    <property type="component" value="Unassembled WGS sequence"/>
</dbReference>
<organism evidence="6 7">
    <name type="scientific">Emericellopsis cladophorae</name>
    <dbReference type="NCBI Taxonomy" id="2686198"/>
    <lineage>
        <taxon>Eukaryota</taxon>
        <taxon>Fungi</taxon>
        <taxon>Dikarya</taxon>
        <taxon>Ascomycota</taxon>
        <taxon>Pezizomycotina</taxon>
        <taxon>Sordariomycetes</taxon>
        <taxon>Hypocreomycetidae</taxon>
        <taxon>Hypocreales</taxon>
        <taxon>Bionectriaceae</taxon>
        <taxon>Emericellopsis</taxon>
    </lineage>
</organism>
<dbReference type="Pfam" id="PF00561">
    <property type="entry name" value="Abhydrolase_1"/>
    <property type="match status" value="1"/>
</dbReference>
<evidence type="ECO:0000313" key="7">
    <source>
        <dbReference type="Proteomes" id="UP001055219"/>
    </source>
</evidence>
<dbReference type="AlphaFoldDB" id="A0A9P9Y152"/>
<dbReference type="GO" id="GO:0005739">
    <property type="term" value="C:mitochondrion"/>
    <property type="evidence" value="ECO:0007669"/>
    <property type="project" value="TreeGrafter"/>
</dbReference>
<comment type="similarity">
    <text evidence="1">Belongs to the AB hydrolase superfamily.</text>
</comment>
<dbReference type="InterPro" id="IPR000073">
    <property type="entry name" value="AB_hydrolase_1"/>
</dbReference>
<dbReference type="RefSeq" id="XP_051362124.1">
    <property type="nucleotide sequence ID" value="XM_051506558.1"/>
</dbReference>
<evidence type="ECO:0000259" key="4">
    <source>
        <dbReference type="Pfam" id="PF00561"/>
    </source>
</evidence>
<dbReference type="GO" id="GO:0052689">
    <property type="term" value="F:carboxylic ester hydrolase activity"/>
    <property type="evidence" value="ECO:0007669"/>
    <property type="project" value="TreeGrafter"/>
</dbReference>
<evidence type="ECO:0000313" key="6">
    <source>
        <dbReference type="EMBL" id="KAI6781268.1"/>
    </source>
</evidence>
<sequence>MAPTSTKAEDGAANGMTIQPCDSNPQSLRQTSLELRTRIDRFLDEDHTENKALRSLQGHVRVAMEVIGEALQRYGLDHLSLSYNGGKDCLALLILILACLPDLESLPQNDSSGAPSVLPSTLHSIYIVSKDPFAEVEDFVVRSTEQYHLDLRRYALPMREALDAYLEDRPEVKAIFMGTRRTDPHSDTLGHFSPTDKGWPQFMRVNPVIDWHYADIWASIRCLARPSVALPPRVFTATQRRAHSSVVAPLAYDLHEPAKPKTDKHNAPIIFMHGLFGSKKNNRAMSKALARDLGRYVYALDLRNHGESPHHKRHDYDAMADDVLHFISEHKLKDSTLIGHSMGAKTAMALALRSPDSVQDIVSVDNAPADKILSRDFADYVRGMKQIDAADCTRQAEADKILQKVEEALPIRQFLLGNLHRPDPKSPTQKFRVPLGILGKSLDNMGDFPYKNPAERRFNKRALFVRGTKSKYVPDDVLPLIGEFFPKFTLVDIDAGHWVTSEKPEEFRRAVVEFLQPQE</sequence>
<feature type="compositionally biased region" description="Polar residues" evidence="3">
    <location>
        <begin position="16"/>
        <end position="27"/>
    </location>
</feature>
<gene>
    <name evidence="6" type="ORF">J7T54_004041</name>
</gene>
<dbReference type="SUPFAM" id="SSF52402">
    <property type="entry name" value="Adenine nucleotide alpha hydrolases-like"/>
    <property type="match status" value="1"/>
</dbReference>
<keyword evidence="2" id="KW-0378">Hydrolase</keyword>
<accession>A0A9P9Y152</accession>
<evidence type="ECO:0008006" key="8">
    <source>
        <dbReference type="Google" id="ProtNLM"/>
    </source>
</evidence>
<dbReference type="GeneID" id="75830531"/>
<dbReference type="Pfam" id="PF01507">
    <property type="entry name" value="PAPS_reduct"/>
    <property type="match status" value="1"/>
</dbReference>